<dbReference type="Gene3D" id="3.30.70.1170">
    <property type="entry name" value="Sun protein, domain 3"/>
    <property type="match status" value="1"/>
</dbReference>
<dbReference type="Gene3D" id="3.40.50.150">
    <property type="entry name" value="Vaccinia Virus protein VP39"/>
    <property type="match status" value="1"/>
</dbReference>
<accession>A0A9Q1GGJ8</accession>
<dbReference type="Pfam" id="PF21148">
    <property type="entry name" value="NSUN5_fdxn-like"/>
    <property type="match status" value="1"/>
</dbReference>
<name>A0A9Q1GGJ8_SYNKA</name>
<dbReference type="GO" id="GO:0008168">
    <property type="term" value="F:methyltransferase activity"/>
    <property type="evidence" value="ECO:0007669"/>
    <property type="project" value="UniProtKB-KW"/>
</dbReference>
<comment type="caution">
    <text evidence="4">The sequence shown here is derived from an EMBL/GenBank/DDBJ whole genome shotgun (WGS) entry which is preliminary data.</text>
</comment>
<keyword evidence="5" id="KW-1185">Reference proteome</keyword>
<keyword evidence="1" id="KW-0694">RNA-binding</keyword>
<feature type="binding site" evidence="1">
    <location>
        <position position="308"/>
    </location>
    <ligand>
        <name>S-adenosyl-L-methionine</name>
        <dbReference type="ChEBI" id="CHEBI:59789"/>
    </ligand>
</feature>
<proteinExistence type="inferred from homology"/>
<comment type="caution">
    <text evidence="1">Lacks conserved residue(s) required for the propagation of feature annotation.</text>
</comment>
<evidence type="ECO:0000256" key="2">
    <source>
        <dbReference type="SAM" id="MobiDB-lite"/>
    </source>
</evidence>
<feature type="compositionally biased region" description="Polar residues" evidence="2">
    <location>
        <begin position="506"/>
        <end position="521"/>
    </location>
</feature>
<sequence>MQACQTKQLMIERPKDLVGPKLNDEGFADHIYVQAAAIFQNSHMEKPADQRLVDYGKKGNLWMPEGRDAESCLLAYELAFSSLKYQDIFESVIASCMFICYSVPEDLMSLVVVMLFDFQDRKFVKRRRLEREKLPDVVAVEACLFRYKTKLAASLARIRIKCNLVNIECALPEVVKERQKKARSLLLHAWVNTQKTSLEGVKDALASDGFSEVESVLQLQEPAFCLDTHCEDLLVFAAHHKEQLSETELVKDCKLVIEDKSCSLPVSAVRSVLSQDRCVLMAGSFSTLTVAHVAATAASRSGNVLVCESKEARRKELRDFLSKAACTNVAVIPRHFLDLDPKGVELEGVNVILMMPQCSLSAVSNPVEFIVRENRDIDLLQDLSRGSISQGRLNNLVASQKQEIEHALKVPEPVAVVYSTWSSYSEENEEVVQVVMRSKPRIYRLSATGLPPGSKDKPGDNKDLFLLEASAESNGGFVSVMTRVRAPITEKLAEAGPGAVKKNKCTDVNTEELTTSPEVPQTPTPAARSDKALSKKPAGRRKRKKL</sequence>
<evidence type="ECO:0000313" key="4">
    <source>
        <dbReference type="EMBL" id="KAJ8382667.1"/>
    </source>
</evidence>
<dbReference type="AlphaFoldDB" id="A0A9Q1GGJ8"/>
<dbReference type="InterPro" id="IPR001678">
    <property type="entry name" value="MeTrfase_RsmB-F_NOP2_dom"/>
</dbReference>
<dbReference type="InterPro" id="IPR029063">
    <property type="entry name" value="SAM-dependent_MTases_sf"/>
</dbReference>
<keyword evidence="1" id="KW-0808">Transferase</keyword>
<dbReference type="OrthoDB" id="6817893at2759"/>
<dbReference type="GO" id="GO:0032259">
    <property type="term" value="P:methylation"/>
    <property type="evidence" value="ECO:0007669"/>
    <property type="project" value="UniProtKB-KW"/>
</dbReference>
<feature type="domain" description="SAM-dependent MTase RsmB/NOP-type" evidence="3">
    <location>
        <begin position="177"/>
        <end position="484"/>
    </location>
</feature>
<dbReference type="EMBL" id="JAINUF010000001">
    <property type="protein sequence ID" value="KAJ8382667.1"/>
    <property type="molecule type" value="Genomic_DNA"/>
</dbReference>
<gene>
    <name evidence="4" type="ORF">SKAU_G00034450</name>
</gene>
<keyword evidence="1" id="KW-0949">S-adenosyl-L-methionine</keyword>
<reference evidence="4" key="1">
    <citation type="journal article" date="2023" name="Science">
        <title>Genome structures resolve the early diversification of teleost fishes.</title>
        <authorList>
            <person name="Parey E."/>
            <person name="Louis A."/>
            <person name="Montfort J."/>
            <person name="Bouchez O."/>
            <person name="Roques C."/>
            <person name="Iampietro C."/>
            <person name="Lluch J."/>
            <person name="Castinel A."/>
            <person name="Donnadieu C."/>
            <person name="Desvignes T."/>
            <person name="Floi Bucao C."/>
            <person name="Jouanno E."/>
            <person name="Wen M."/>
            <person name="Mejri S."/>
            <person name="Dirks R."/>
            <person name="Jansen H."/>
            <person name="Henkel C."/>
            <person name="Chen W.J."/>
            <person name="Zahm M."/>
            <person name="Cabau C."/>
            <person name="Klopp C."/>
            <person name="Thompson A.W."/>
            <person name="Robinson-Rechavi M."/>
            <person name="Braasch I."/>
            <person name="Lecointre G."/>
            <person name="Bobe J."/>
            <person name="Postlethwait J.H."/>
            <person name="Berthelot C."/>
            <person name="Roest Crollius H."/>
            <person name="Guiguen Y."/>
        </authorList>
    </citation>
    <scope>NUCLEOTIDE SEQUENCE</scope>
    <source>
        <strain evidence="4">WJC10195</strain>
    </source>
</reference>
<feature type="region of interest" description="Disordered" evidence="2">
    <location>
        <begin position="496"/>
        <end position="546"/>
    </location>
</feature>
<evidence type="ECO:0000256" key="1">
    <source>
        <dbReference type="PROSITE-ProRule" id="PRU01023"/>
    </source>
</evidence>
<dbReference type="InterPro" id="IPR042620">
    <property type="entry name" value="NSUN7"/>
</dbReference>
<dbReference type="GO" id="GO:0003723">
    <property type="term" value="F:RNA binding"/>
    <property type="evidence" value="ECO:0007669"/>
    <property type="project" value="UniProtKB-UniRule"/>
</dbReference>
<evidence type="ECO:0000313" key="5">
    <source>
        <dbReference type="Proteomes" id="UP001152622"/>
    </source>
</evidence>
<dbReference type="SUPFAM" id="SSF53335">
    <property type="entry name" value="S-adenosyl-L-methionine-dependent methyltransferases"/>
    <property type="match status" value="1"/>
</dbReference>
<feature type="compositionally biased region" description="Basic residues" evidence="2">
    <location>
        <begin position="537"/>
        <end position="546"/>
    </location>
</feature>
<dbReference type="Proteomes" id="UP001152622">
    <property type="component" value="Chromosome 1"/>
</dbReference>
<comment type="similarity">
    <text evidence="1">Belongs to the class I-like SAM-binding methyltransferase superfamily. RsmB/NOP family.</text>
</comment>
<dbReference type="PANTHER" id="PTHR14663">
    <property type="entry name" value="METHYLTRANSFERASE NSUN7-RELATED"/>
    <property type="match status" value="1"/>
</dbReference>
<dbReference type="PANTHER" id="PTHR14663:SF2">
    <property type="entry name" value="METHYLTRANSFERASE NSUN7-RELATED"/>
    <property type="match status" value="1"/>
</dbReference>
<keyword evidence="1" id="KW-0489">Methyltransferase</keyword>
<organism evidence="4 5">
    <name type="scientific">Synaphobranchus kaupii</name>
    <name type="common">Kaup's arrowtooth eel</name>
    <dbReference type="NCBI Taxonomy" id="118154"/>
    <lineage>
        <taxon>Eukaryota</taxon>
        <taxon>Metazoa</taxon>
        <taxon>Chordata</taxon>
        <taxon>Craniata</taxon>
        <taxon>Vertebrata</taxon>
        <taxon>Euteleostomi</taxon>
        <taxon>Actinopterygii</taxon>
        <taxon>Neopterygii</taxon>
        <taxon>Teleostei</taxon>
        <taxon>Anguilliformes</taxon>
        <taxon>Synaphobranchidae</taxon>
        <taxon>Synaphobranchus</taxon>
    </lineage>
</organism>
<dbReference type="InterPro" id="IPR049561">
    <property type="entry name" value="NSUN5_7_fdxn-like"/>
</dbReference>
<evidence type="ECO:0000259" key="3">
    <source>
        <dbReference type="PROSITE" id="PS51686"/>
    </source>
</evidence>
<protein>
    <recommendedName>
        <fullName evidence="3">SAM-dependent MTase RsmB/NOP-type domain-containing protein</fullName>
    </recommendedName>
</protein>
<dbReference type="PROSITE" id="PS51686">
    <property type="entry name" value="SAM_MT_RSMB_NOP"/>
    <property type="match status" value="1"/>
</dbReference>